<dbReference type="PATRIC" id="fig|1227493.4.peg.1541"/>
<dbReference type="Proteomes" id="UP000011519">
    <property type="component" value="Unassembled WGS sequence"/>
</dbReference>
<evidence type="ECO:0000256" key="2">
    <source>
        <dbReference type="SAM" id="Phobius"/>
    </source>
</evidence>
<dbReference type="AlphaFoldDB" id="M0A2H7"/>
<feature type="transmembrane region" description="Helical" evidence="2">
    <location>
        <begin position="24"/>
        <end position="41"/>
    </location>
</feature>
<sequence length="407" mass="44278">MVVLAAIAGSFAMSWQYGPRALNAIVAPLVIVLAASFLITFRRDRPTVRRQPVDDGFVGETREIAFVIETESDIPATVRDAVGAGLTPAATDEMDELSTRAILDGETNVRYEIELTGRGERTVGPVSITVSDIFGLFARRYEYDERRQVTVYPAVYSLDGELGHQLQTITDATARRSREEFDHLREYRRGDSLRDVHWKAAAKQPEDDLVVTEYAADEGLGSITVAAECLSGREDDLASAVASVVTAIHEANIRVGLLVDGTERQPDTGQEHYYELLGVLAALEPRAGTATLTKQERADADVCVVAGTSGTTVTIGEGHAAHGERALEFEFDQLRRETDVNRTSGRERGRERGHGNGGGHGDGDGYRHGHRHEHDQKRRRDHQATNSPRGHDDSAGAGTGEGTGVLP</sequence>
<dbReference type="PANTHER" id="PTHR34351:SF1">
    <property type="entry name" value="SLR1927 PROTEIN"/>
    <property type="match status" value="1"/>
</dbReference>
<gene>
    <name evidence="3" type="ORF">C483_07759</name>
</gene>
<reference evidence="3 4" key="1">
    <citation type="journal article" date="2014" name="PLoS Genet.">
        <title>Phylogenetically driven sequencing of extremely halophilic archaea reveals strategies for static and dynamic osmo-response.</title>
        <authorList>
            <person name="Becker E.A."/>
            <person name="Seitzer P.M."/>
            <person name="Tritt A."/>
            <person name="Larsen D."/>
            <person name="Krusor M."/>
            <person name="Yao A.I."/>
            <person name="Wu D."/>
            <person name="Madern D."/>
            <person name="Eisen J.A."/>
            <person name="Darling A.E."/>
            <person name="Facciotti M.T."/>
        </authorList>
    </citation>
    <scope>NUCLEOTIDE SEQUENCE [LARGE SCALE GENOMIC DNA]</scope>
    <source>
        <strain evidence="3 4">JCM 10989</strain>
    </source>
</reference>
<evidence type="ECO:0000313" key="4">
    <source>
        <dbReference type="Proteomes" id="UP000011519"/>
    </source>
</evidence>
<dbReference type="EMBL" id="AOIM01000019">
    <property type="protein sequence ID" value="ELY92501.1"/>
    <property type="molecule type" value="Genomic_DNA"/>
</dbReference>
<keyword evidence="2" id="KW-1133">Transmembrane helix</keyword>
<name>M0A2H7_9EURY</name>
<keyword evidence="4" id="KW-1185">Reference proteome</keyword>
<evidence type="ECO:0000313" key="3">
    <source>
        <dbReference type="EMBL" id="ELY92501.1"/>
    </source>
</evidence>
<feature type="compositionally biased region" description="Basic and acidic residues" evidence="1">
    <location>
        <begin position="332"/>
        <end position="354"/>
    </location>
</feature>
<feature type="region of interest" description="Disordered" evidence="1">
    <location>
        <begin position="332"/>
        <end position="407"/>
    </location>
</feature>
<comment type="caution">
    <text evidence="3">The sequence shown here is derived from an EMBL/GenBank/DDBJ whole genome shotgun (WGS) entry which is preliminary data.</text>
</comment>
<feature type="compositionally biased region" description="Gly residues" evidence="1">
    <location>
        <begin position="397"/>
        <end position="407"/>
    </location>
</feature>
<evidence type="ECO:0000256" key="1">
    <source>
        <dbReference type="SAM" id="MobiDB-lite"/>
    </source>
</evidence>
<dbReference type="STRING" id="1227493.C483_07759"/>
<keyword evidence="2" id="KW-0812">Transmembrane</keyword>
<feature type="compositionally biased region" description="Basic and acidic residues" evidence="1">
    <location>
        <begin position="361"/>
        <end position="378"/>
    </location>
</feature>
<protein>
    <submittedName>
        <fullName evidence="3">Uncharacterized protein</fullName>
    </submittedName>
</protein>
<organism evidence="3 4">
    <name type="scientific">Natrialba hulunbeirensis JCM 10989</name>
    <dbReference type="NCBI Taxonomy" id="1227493"/>
    <lineage>
        <taxon>Archaea</taxon>
        <taxon>Methanobacteriati</taxon>
        <taxon>Methanobacteriota</taxon>
        <taxon>Stenosarchaea group</taxon>
        <taxon>Halobacteria</taxon>
        <taxon>Halobacteriales</taxon>
        <taxon>Natrialbaceae</taxon>
        <taxon>Natrialba</taxon>
    </lineage>
</organism>
<proteinExistence type="predicted"/>
<accession>M0A2H7</accession>
<dbReference type="PANTHER" id="PTHR34351">
    <property type="entry name" value="SLR1927 PROTEIN-RELATED"/>
    <property type="match status" value="1"/>
</dbReference>
<keyword evidence="2" id="KW-0472">Membrane</keyword>